<evidence type="ECO:0000313" key="1">
    <source>
        <dbReference type="EMBL" id="KAF0769324.1"/>
    </source>
</evidence>
<name>A0A6G0ZEU4_APHCR</name>
<organism evidence="1 2">
    <name type="scientific">Aphis craccivora</name>
    <name type="common">Cowpea aphid</name>
    <dbReference type="NCBI Taxonomy" id="307492"/>
    <lineage>
        <taxon>Eukaryota</taxon>
        <taxon>Metazoa</taxon>
        <taxon>Ecdysozoa</taxon>
        <taxon>Arthropoda</taxon>
        <taxon>Hexapoda</taxon>
        <taxon>Insecta</taxon>
        <taxon>Pterygota</taxon>
        <taxon>Neoptera</taxon>
        <taxon>Paraneoptera</taxon>
        <taxon>Hemiptera</taxon>
        <taxon>Sternorrhyncha</taxon>
        <taxon>Aphidomorpha</taxon>
        <taxon>Aphidoidea</taxon>
        <taxon>Aphididae</taxon>
        <taxon>Aphidini</taxon>
        <taxon>Aphis</taxon>
        <taxon>Aphis</taxon>
    </lineage>
</organism>
<gene>
    <name evidence="1" type="ORF">FWK35_00015558</name>
</gene>
<keyword evidence="2" id="KW-1185">Reference proteome</keyword>
<dbReference type="AlphaFoldDB" id="A0A6G0ZEU4"/>
<reference evidence="1 2" key="1">
    <citation type="submission" date="2019-08" db="EMBL/GenBank/DDBJ databases">
        <title>Whole genome of Aphis craccivora.</title>
        <authorList>
            <person name="Voronova N.V."/>
            <person name="Shulinski R.S."/>
            <person name="Bandarenka Y.V."/>
            <person name="Zhorov D.G."/>
            <person name="Warner D."/>
        </authorList>
    </citation>
    <scope>NUCLEOTIDE SEQUENCE [LARGE SCALE GENOMIC DNA]</scope>
    <source>
        <strain evidence="1">180601</strain>
        <tissue evidence="1">Whole Body</tissue>
    </source>
</reference>
<accession>A0A6G0ZEU4</accession>
<dbReference type="Proteomes" id="UP000478052">
    <property type="component" value="Unassembled WGS sequence"/>
</dbReference>
<dbReference type="OrthoDB" id="10505556at2759"/>
<comment type="caution">
    <text evidence="1">The sequence shown here is derived from an EMBL/GenBank/DDBJ whole genome shotgun (WGS) entry which is preliminary data.</text>
</comment>
<protein>
    <submittedName>
        <fullName evidence="1">Uncharacterized protein</fullName>
    </submittedName>
</protein>
<proteinExistence type="predicted"/>
<dbReference type="EMBL" id="VUJU01000613">
    <property type="protein sequence ID" value="KAF0769324.1"/>
    <property type="molecule type" value="Genomic_DNA"/>
</dbReference>
<evidence type="ECO:0000313" key="2">
    <source>
        <dbReference type="Proteomes" id="UP000478052"/>
    </source>
</evidence>
<sequence>MWGLSCKDYTVCRMVQRRCADVQCVGPRGEELPNERDKCDKGMDSRTKHHVLTVSAVLYTSLVLWAKRRCGRISSGCGLSYKFDLVGSVTGRASILQIAFVKGGGIFADRNLRNFNEIPTLPRILTEMPRRRRRRTCMTDSIMSSYKVSFCVKCGQKTGWMSPVVLKMTRNRVPGLRGKCLKCKCNKSTFIQLDFIYTVFSLQLGCTLEELSKNWDINCSRLDRKLESAHANELEYYPVHSYNLKLIIKAGILMQRHLFLVF</sequence>